<dbReference type="Proteomes" id="UP000600139">
    <property type="component" value="Unassembled WGS sequence"/>
</dbReference>
<organism evidence="2 3">
    <name type="scientific">Luteolibacter yonseiensis</name>
    <dbReference type="NCBI Taxonomy" id="1144680"/>
    <lineage>
        <taxon>Bacteria</taxon>
        <taxon>Pseudomonadati</taxon>
        <taxon>Verrucomicrobiota</taxon>
        <taxon>Verrucomicrobiia</taxon>
        <taxon>Verrucomicrobiales</taxon>
        <taxon>Verrucomicrobiaceae</taxon>
        <taxon>Luteolibacter</taxon>
    </lineage>
</organism>
<evidence type="ECO:0000313" key="3">
    <source>
        <dbReference type="Proteomes" id="UP000600139"/>
    </source>
</evidence>
<dbReference type="RefSeq" id="WP_200349565.1">
    <property type="nucleotide sequence ID" value="NZ_JAENIK010000004.1"/>
</dbReference>
<evidence type="ECO:0000313" key="2">
    <source>
        <dbReference type="EMBL" id="MBK1814608.1"/>
    </source>
</evidence>
<sequence>MSLLLGALLLGTEFSLTFGSLASLRIVRNVVLTVLWPLNPFGTIGWLLCVKRMAGLQASIWIFLLGSALSGVMWGHVAGAITRCRAGKRDRKKRW</sequence>
<proteinExistence type="predicted"/>
<dbReference type="AlphaFoldDB" id="A0A934QXM7"/>
<keyword evidence="1" id="KW-1133">Transmembrane helix</keyword>
<name>A0A934QXM7_9BACT</name>
<keyword evidence="3" id="KW-1185">Reference proteome</keyword>
<dbReference type="EMBL" id="JAENIK010000004">
    <property type="protein sequence ID" value="MBK1814608.1"/>
    <property type="molecule type" value="Genomic_DNA"/>
</dbReference>
<feature type="transmembrane region" description="Helical" evidence="1">
    <location>
        <begin position="60"/>
        <end position="84"/>
    </location>
</feature>
<keyword evidence="1" id="KW-0812">Transmembrane</keyword>
<gene>
    <name evidence="2" type="ORF">JIN84_03225</name>
</gene>
<evidence type="ECO:0000256" key="1">
    <source>
        <dbReference type="SAM" id="Phobius"/>
    </source>
</evidence>
<accession>A0A934QXM7</accession>
<protein>
    <submittedName>
        <fullName evidence="2">Uncharacterized protein</fullName>
    </submittedName>
</protein>
<reference evidence="2" key="1">
    <citation type="submission" date="2021-01" db="EMBL/GenBank/DDBJ databases">
        <title>Modified the classification status of verrucomicrobia.</title>
        <authorList>
            <person name="Feng X."/>
        </authorList>
    </citation>
    <scope>NUCLEOTIDE SEQUENCE</scope>
    <source>
        <strain evidence="2">JCM 18052</strain>
    </source>
</reference>
<comment type="caution">
    <text evidence="2">The sequence shown here is derived from an EMBL/GenBank/DDBJ whole genome shotgun (WGS) entry which is preliminary data.</text>
</comment>
<keyword evidence="1" id="KW-0472">Membrane</keyword>